<accession>A0ABN9LR96</accession>
<dbReference type="PANTHER" id="PTHR12346">
    <property type="entry name" value="SIN3B-RELATED"/>
    <property type="match status" value="1"/>
</dbReference>
<feature type="compositionally biased region" description="Low complexity" evidence="1">
    <location>
        <begin position="69"/>
        <end position="83"/>
    </location>
</feature>
<comment type="caution">
    <text evidence="3">The sequence shown here is derived from an EMBL/GenBank/DDBJ whole genome shotgun (WGS) entry which is preliminary data.</text>
</comment>
<evidence type="ECO:0000313" key="4">
    <source>
        <dbReference type="Proteomes" id="UP001176940"/>
    </source>
</evidence>
<name>A0ABN9LR96_9NEOB</name>
<evidence type="ECO:0000256" key="1">
    <source>
        <dbReference type="SAM" id="MobiDB-lite"/>
    </source>
</evidence>
<sequence length="354" mass="40721">MSPPEQQPEGRTPTSSGPHLIYTYEDWQILEDASSLITYYVKRQPAIQKEDKDTIRQVLNQFIPELFFSSSSSSSSCQSLFSSTTDDTPAETTVVEPSVAELPERRRKAANPEVTPEPTTPTRSPPEPPPKMTEEMYSLFFANNNWYFFYRLHHTLCSRLLRIYRQAQLQLLEYRTEKEREKLLCDGRKEKSNGPAMELRLKQPSEVELEEYYPAFLDMVRNLLVGNLDPTHYEDTLREMFTIHAYIGFTMDKLIQNITRQLHHLVSDEICLKVVELYLSEKKRGAAGGSLITQCVRASKETSYQWKAEHCMADENCFKTPERMMTGDNSAPELILHEGGVTSVSQVTNTKQEK</sequence>
<feature type="region of interest" description="Disordered" evidence="1">
    <location>
        <begin position="69"/>
        <end position="131"/>
    </location>
</feature>
<gene>
    <name evidence="3" type="ORF">RIMI_LOCUS11312179</name>
</gene>
<reference evidence="3" key="1">
    <citation type="submission" date="2023-07" db="EMBL/GenBank/DDBJ databases">
        <authorList>
            <person name="Stuckert A."/>
        </authorList>
    </citation>
    <scope>NUCLEOTIDE SEQUENCE</scope>
</reference>
<dbReference type="EMBL" id="CAUEEQ010025425">
    <property type="protein sequence ID" value="CAJ0946503.1"/>
    <property type="molecule type" value="Genomic_DNA"/>
</dbReference>
<dbReference type="Pfam" id="PF16879">
    <property type="entry name" value="Sin3a_C"/>
    <property type="match status" value="1"/>
</dbReference>
<dbReference type="InterPro" id="IPR039774">
    <property type="entry name" value="Sin3-like"/>
</dbReference>
<keyword evidence="4" id="KW-1185">Reference proteome</keyword>
<evidence type="ECO:0000313" key="3">
    <source>
        <dbReference type="EMBL" id="CAJ0946503.1"/>
    </source>
</evidence>
<dbReference type="Proteomes" id="UP001176940">
    <property type="component" value="Unassembled WGS sequence"/>
</dbReference>
<dbReference type="PANTHER" id="PTHR12346:SF1">
    <property type="entry name" value="PAIRED AMPHIPATHIC HELIX PROTEIN SIN3B"/>
    <property type="match status" value="1"/>
</dbReference>
<feature type="compositionally biased region" description="Low complexity" evidence="1">
    <location>
        <begin position="112"/>
        <end position="122"/>
    </location>
</feature>
<organism evidence="3 4">
    <name type="scientific">Ranitomeya imitator</name>
    <name type="common">mimic poison frog</name>
    <dbReference type="NCBI Taxonomy" id="111125"/>
    <lineage>
        <taxon>Eukaryota</taxon>
        <taxon>Metazoa</taxon>
        <taxon>Chordata</taxon>
        <taxon>Craniata</taxon>
        <taxon>Vertebrata</taxon>
        <taxon>Euteleostomi</taxon>
        <taxon>Amphibia</taxon>
        <taxon>Batrachia</taxon>
        <taxon>Anura</taxon>
        <taxon>Neobatrachia</taxon>
        <taxon>Hyloidea</taxon>
        <taxon>Dendrobatidae</taxon>
        <taxon>Dendrobatinae</taxon>
        <taxon>Ranitomeya</taxon>
    </lineage>
</organism>
<proteinExistence type="predicted"/>
<feature type="domain" description="Sin3 C-terminal" evidence="2">
    <location>
        <begin position="140"/>
        <end position="319"/>
    </location>
</feature>
<evidence type="ECO:0000259" key="2">
    <source>
        <dbReference type="Pfam" id="PF16879"/>
    </source>
</evidence>
<protein>
    <recommendedName>
        <fullName evidence="2">Sin3 C-terminal domain-containing protein</fullName>
    </recommendedName>
</protein>
<dbReference type="InterPro" id="IPR031693">
    <property type="entry name" value="Sin3_C"/>
</dbReference>